<accession>A0A0F5JI60</accession>
<dbReference type="InterPro" id="IPR007627">
    <property type="entry name" value="RNA_pol_sigma70_r2"/>
</dbReference>
<feature type="domain" description="RNA polymerase sigma-70 region 2" evidence="7">
    <location>
        <begin position="31"/>
        <end position="88"/>
    </location>
</feature>
<dbReference type="NCBIfam" id="TIGR02937">
    <property type="entry name" value="sigma70-ECF"/>
    <property type="match status" value="1"/>
</dbReference>
<evidence type="ECO:0000259" key="7">
    <source>
        <dbReference type="Pfam" id="PF04542"/>
    </source>
</evidence>
<evidence type="ECO:0000256" key="5">
    <source>
        <dbReference type="ARBA" id="ARBA00023163"/>
    </source>
</evidence>
<dbReference type="InterPro" id="IPR013324">
    <property type="entry name" value="RNA_pol_sigma_r3/r4-like"/>
</dbReference>
<organism evidence="9 10">
    <name type="scientific">Parabacteroides gordonii MS-1 = DSM 23371</name>
    <dbReference type="NCBI Taxonomy" id="1203610"/>
    <lineage>
        <taxon>Bacteria</taxon>
        <taxon>Pseudomonadati</taxon>
        <taxon>Bacteroidota</taxon>
        <taxon>Bacteroidia</taxon>
        <taxon>Bacteroidales</taxon>
        <taxon>Tannerellaceae</taxon>
        <taxon>Parabacteroides</taxon>
    </lineage>
</organism>
<dbReference type="InterPro" id="IPR014284">
    <property type="entry name" value="RNA_pol_sigma-70_dom"/>
</dbReference>
<dbReference type="InterPro" id="IPR013325">
    <property type="entry name" value="RNA_pol_sigma_r2"/>
</dbReference>
<proteinExistence type="inferred from homology"/>
<dbReference type="Pfam" id="PF08281">
    <property type="entry name" value="Sigma70_r4_2"/>
    <property type="match status" value="1"/>
</dbReference>
<name>A0A0F5JI60_9BACT</name>
<dbReference type="AlphaFoldDB" id="A0A0F5JI60"/>
<reference evidence="9 10" key="1">
    <citation type="submission" date="2013-04" db="EMBL/GenBank/DDBJ databases">
        <title>The Genome Sequence of Parabacteroides gordonii DSM 23371.</title>
        <authorList>
            <consortium name="The Broad Institute Genomics Platform"/>
            <person name="Earl A."/>
            <person name="Ward D."/>
            <person name="Feldgarden M."/>
            <person name="Gevers D."/>
            <person name="Martens E."/>
            <person name="Sakamoto M."/>
            <person name="Benno Y."/>
            <person name="Suzuki N."/>
            <person name="Matsunaga N."/>
            <person name="Koshihara K."/>
            <person name="Seki M."/>
            <person name="Komiya H."/>
            <person name="Walker B."/>
            <person name="Young S."/>
            <person name="Zeng Q."/>
            <person name="Gargeya S."/>
            <person name="Fitzgerald M."/>
            <person name="Haas B."/>
            <person name="Abouelleil A."/>
            <person name="Allen A.W."/>
            <person name="Alvarado L."/>
            <person name="Arachchi H.M."/>
            <person name="Berlin A.M."/>
            <person name="Chapman S.B."/>
            <person name="Gainer-Dewar J."/>
            <person name="Goldberg J."/>
            <person name="Griggs A."/>
            <person name="Gujja S."/>
            <person name="Hansen M."/>
            <person name="Howarth C."/>
            <person name="Imamovic A."/>
            <person name="Ireland A."/>
            <person name="Larimer J."/>
            <person name="McCowan C."/>
            <person name="Murphy C."/>
            <person name="Pearson M."/>
            <person name="Poon T.W."/>
            <person name="Priest M."/>
            <person name="Roberts A."/>
            <person name="Saif S."/>
            <person name="Shea T."/>
            <person name="Sisk P."/>
            <person name="Sykes S."/>
            <person name="Wortman J."/>
            <person name="Nusbaum C."/>
            <person name="Birren B."/>
        </authorList>
    </citation>
    <scope>NUCLEOTIDE SEQUENCE [LARGE SCALE GENOMIC DNA]</scope>
    <source>
        <strain evidence="9 10">MS-1</strain>
    </source>
</reference>
<dbReference type="EMBL" id="AQHW01000013">
    <property type="protein sequence ID" value="KKB57409.1"/>
    <property type="molecule type" value="Genomic_DNA"/>
</dbReference>
<dbReference type="InterPro" id="IPR000838">
    <property type="entry name" value="RNA_pol_sigma70_ECF_CS"/>
</dbReference>
<evidence type="ECO:0000256" key="2">
    <source>
        <dbReference type="ARBA" id="ARBA00023015"/>
    </source>
</evidence>
<dbReference type="STRING" id="1203610.HMPREF1536_02131"/>
<keyword evidence="2 6" id="KW-0805">Transcription regulation</keyword>
<dbReference type="Gene3D" id="1.10.1740.10">
    <property type="match status" value="1"/>
</dbReference>
<feature type="domain" description="RNA polymerase sigma factor 70 region 4 type 2" evidence="8">
    <location>
        <begin position="125"/>
        <end position="177"/>
    </location>
</feature>
<dbReference type="GO" id="GO:0016987">
    <property type="term" value="F:sigma factor activity"/>
    <property type="evidence" value="ECO:0007669"/>
    <property type="project" value="UniProtKB-KW"/>
</dbReference>
<dbReference type="InterPro" id="IPR014327">
    <property type="entry name" value="RNA_pol_sigma70_bacteroid"/>
</dbReference>
<keyword evidence="4 6" id="KW-0238">DNA-binding</keyword>
<gene>
    <name evidence="9" type="ORF">HMPREF1536_02131</name>
</gene>
<dbReference type="Gene3D" id="1.10.10.10">
    <property type="entry name" value="Winged helix-like DNA-binding domain superfamily/Winged helix DNA-binding domain"/>
    <property type="match status" value="1"/>
</dbReference>
<dbReference type="RefSeq" id="WP_044193624.1">
    <property type="nucleotide sequence ID" value="NZ_KE386765.1"/>
</dbReference>
<comment type="similarity">
    <text evidence="1 6">Belongs to the sigma-70 factor family. ECF subfamily.</text>
</comment>
<evidence type="ECO:0000256" key="1">
    <source>
        <dbReference type="ARBA" id="ARBA00010641"/>
    </source>
</evidence>
<dbReference type="Pfam" id="PF04542">
    <property type="entry name" value="Sigma70_r2"/>
    <property type="match status" value="1"/>
</dbReference>
<keyword evidence="3 6" id="KW-0731">Sigma factor</keyword>
<dbReference type="PANTHER" id="PTHR43133:SF46">
    <property type="entry name" value="RNA POLYMERASE SIGMA-70 FACTOR ECF SUBFAMILY"/>
    <property type="match status" value="1"/>
</dbReference>
<dbReference type="GO" id="GO:0006352">
    <property type="term" value="P:DNA-templated transcription initiation"/>
    <property type="evidence" value="ECO:0007669"/>
    <property type="project" value="InterPro"/>
</dbReference>
<evidence type="ECO:0000256" key="6">
    <source>
        <dbReference type="RuleBase" id="RU000716"/>
    </source>
</evidence>
<evidence type="ECO:0000313" key="10">
    <source>
        <dbReference type="Proteomes" id="UP000033035"/>
    </source>
</evidence>
<dbReference type="InterPro" id="IPR036388">
    <property type="entry name" value="WH-like_DNA-bd_sf"/>
</dbReference>
<comment type="caution">
    <text evidence="9">The sequence shown here is derived from an EMBL/GenBank/DDBJ whole genome shotgun (WGS) entry which is preliminary data.</text>
</comment>
<dbReference type="Proteomes" id="UP000033035">
    <property type="component" value="Unassembled WGS sequence"/>
</dbReference>
<evidence type="ECO:0000313" key="9">
    <source>
        <dbReference type="EMBL" id="KKB57409.1"/>
    </source>
</evidence>
<evidence type="ECO:0000256" key="4">
    <source>
        <dbReference type="ARBA" id="ARBA00023125"/>
    </source>
</evidence>
<protein>
    <recommendedName>
        <fullName evidence="6">RNA polymerase sigma factor</fullName>
    </recommendedName>
</protein>
<dbReference type="PATRIC" id="fig|1203610.3.peg.2188"/>
<dbReference type="PROSITE" id="PS01063">
    <property type="entry name" value="SIGMA70_ECF"/>
    <property type="match status" value="1"/>
</dbReference>
<dbReference type="SUPFAM" id="SSF88659">
    <property type="entry name" value="Sigma3 and sigma4 domains of RNA polymerase sigma factors"/>
    <property type="match status" value="1"/>
</dbReference>
<dbReference type="SUPFAM" id="SSF88946">
    <property type="entry name" value="Sigma2 domain of RNA polymerase sigma factors"/>
    <property type="match status" value="1"/>
</dbReference>
<dbReference type="HOGENOM" id="CLU_047691_4_1_10"/>
<dbReference type="InterPro" id="IPR013249">
    <property type="entry name" value="RNA_pol_sigma70_r4_t2"/>
</dbReference>
<evidence type="ECO:0000256" key="3">
    <source>
        <dbReference type="ARBA" id="ARBA00023082"/>
    </source>
</evidence>
<sequence>MEKHTLKNIDIALLKRLKEGDEAAFESIYWKYNSHVFNFINSLLYDRILSEDITQSVFMKIWEKHESIDLDKGFDAYLFTIARNMVYKETENRLLSESAFYALSQQQTNEDVLTEEKIDADSLRLYIDKLIEQLPLSRKEIFKLSRRDHLSNKEIAIRLSISEKTVETQLYRSLRFLKQKLSDDNLLAILLVILANEC</sequence>
<evidence type="ECO:0000259" key="8">
    <source>
        <dbReference type="Pfam" id="PF08281"/>
    </source>
</evidence>
<dbReference type="GO" id="GO:0003677">
    <property type="term" value="F:DNA binding"/>
    <property type="evidence" value="ECO:0007669"/>
    <property type="project" value="UniProtKB-KW"/>
</dbReference>
<dbReference type="InterPro" id="IPR039425">
    <property type="entry name" value="RNA_pol_sigma-70-like"/>
</dbReference>
<dbReference type="NCBIfam" id="TIGR02985">
    <property type="entry name" value="Sig70_bacteroi1"/>
    <property type="match status" value="1"/>
</dbReference>
<keyword evidence="5 6" id="KW-0804">Transcription</keyword>
<keyword evidence="10" id="KW-1185">Reference proteome</keyword>
<dbReference type="PANTHER" id="PTHR43133">
    <property type="entry name" value="RNA POLYMERASE ECF-TYPE SIGMA FACTO"/>
    <property type="match status" value="1"/>
</dbReference>